<dbReference type="SUPFAM" id="SSF47459">
    <property type="entry name" value="HLH, helix-loop-helix DNA-binding domain"/>
    <property type="match status" value="1"/>
</dbReference>
<dbReference type="PROSITE" id="PS50888">
    <property type="entry name" value="BHLH"/>
    <property type="match status" value="1"/>
</dbReference>
<keyword evidence="4" id="KW-1185">Reference proteome</keyword>
<evidence type="ECO:0000259" key="2">
    <source>
        <dbReference type="PROSITE" id="PS50888"/>
    </source>
</evidence>
<feature type="compositionally biased region" description="Acidic residues" evidence="1">
    <location>
        <begin position="235"/>
        <end position="247"/>
    </location>
</feature>
<dbReference type="InterPro" id="IPR036638">
    <property type="entry name" value="HLH_DNA-bd_sf"/>
</dbReference>
<evidence type="ECO:0000256" key="1">
    <source>
        <dbReference type="SAM" id="MobiDB-lite"/>
    </source>
</evidence>
<sequence>MNTNESLETPCQQTSPEVTGNENDQLFEHQKTLMAIQPKIRGEEPDAKRFKFLTPVTSFPIGGEEYRMTARKSTTADEECNTLQDEQRTPTLRVKNEPIASNEQPVSSGTPAVPAAVPATSKSRMEHPVVGSEKWKEMKRISHMEVERRRRETINDYINELARMIRTEHRQKGAILRTTVAHIKSQKEQHDADAQKWALEKLVAEQTIRQLQDEMEKYKARYEKLREATKGQYDDTSDDGSDDEQQQ</sequence>
<evidence type="ECO:0000313" key="4">
    <source>
        <dbReference type="Proteomes" id="UP000193560"/>
    </source>
</evidence>
<feature type="region of interest" description="Disordered" evidence="1">
    <location>
        <begin position="1"/>
        <end position="23"/>
    </location>
</feature>
<dbReference type="Gene3D" id="4.10.280.10">
    <property type="entry name" value="Helix-loop-helix DNA-binding domain"/>
    <property type="match status" value="1"/>
</dbReference>
<accession>A0A1X2IIB1</accession>
<feature type="region of interest" description="Disordered" evidence="1">
    <location>
        <begin position="98"/>
        <end position="131"/>
    </location>
</feature>
<organism evidence="3 4">
    <name type="scientific">Absidia repens</name>
    <dbReference type="NCBI Taxonomy" id="90262"/>
    <lineage>
        <taxon>Eukaryota</taxon>
        <taxon>Fungi</taxon>
        <taxon>Fungi incertae sedis</taxon>
        <taxon>Mucoromycota</taxon>
        <taxon>Mucoromycotina</taxon>
        <taxon>Mucoromycetes</taxon>
        <taxon>Mucorales</taxon>
        <taxon>Cunninghamellaceae</taxon>
        <taxon>Absidia</taxon>
    </lineage>
</organism>
<evidence type="ECO:0000313" key="3">
    <source>
        <dbReference type="EMBL" id="ORZ17112.1"/>
    </source>
</evidence>
<name>A0A1X2IIB1_9FUNG</name>
<feature type="region of interest" description="Disordered" evidence="1">
    <location>
        <begin position="226"/>
        <end position="247"/>
    </location>
</feature>
<dbReference type="AlphaFoldDB" id="A0A1X2IIB1"/>
<protein>
    <recommendedName>
        <fullName evidence="2">BHLH domain-containing protein</fullName>
    </recommendedName>
</protein>
<dbReference type="OrthoDB" id="71302at2759"/>
<dbReference type="GO" id="GO:0003700">
    <property type="term" value="F:DNA-binding transcription factor activity"/>
    <property type="evidence" value="ECO:0007669"/>
    <property type="project" value="TreeGrafter"/>
</dbReference>
<dbReference type="PANTHER" id="PTHR47787">
    <property type="entry name" value="CENTROMERE-BINDING PROTEIN 1"/>
    <property type="match status" value="1"/>
</dbReference>
<feature type="compositionally biased region" description="Low complexity" evidence="1">
    <location>
        <begin position="105"/>
        <end position="122"/>
    </location>
</feature>
<dbReference type="STRING" id="90262.A0A1X2IIB1"/>
<dbReference type="Proteomes" id="UP000193560">
    <property type="component" value="Unassembled WGS sequence"/>
</dbReference>
<dbReference type="GO" id="GO:0005634">
    <property type="term" value="C:nucleus"/>
    <property type="evidence" value="ECO:0007669"/>
    <property type="project" value="TreeGrafter"/>
</dbReference>
<dbReference type="EMBL" id="MCGE01000010">
    <property type="protein sequence ID" value="ORZ17112.1"/>
    <property type="molecule type" value="Genomic_DNA"/>
</dbReference>
<feature type="domain" description="BHLH" evidence="2">
    <location>
        <begin position="138"/>
        <end position="186"/>
    </location>
</feature>
<gene>
    <name evidence="3" type="ORF">BCR42DRAFT_413946</name>
</gene>
<dbReference type="SMART" id="SM00353">
    <property type="entry name" value="HLH"/>
    <property type="match status" value="1"/>
</dbReference>
<dbReference type="InterPro" id="IPR011598">
    <property type="entry name" value="bHLH_dom"/>
</dbReference>
<dbReference type="GO" id="GO:0046983">
    <property type="term" value="F:protein dimerization activity"/>
    <property type="evidence" value="ECO:0007669"/>
    <property type="project" value="InterPro"/>
</dbReference>
<dbReference type="Pfam" id="PF00010">
    <property type="entry name" value="HLH"/>
    <property type="match status" value="1"/>
</dbReference>
<comment type="caution">
    <text evidence="3">The sequence shown here is derived from an EMBL/GenBank/DDBJ whole genome shotgun (WGS) entry which is preliminary data.</text>
</comment>
<proteinExistence type="predicted"/>
<reference evidence="3 4" key="1">
    <citation type="submission" date="2016-07" db="EMBL/GenBank/DDBJ databases">
        <title>Pervasive Adenine N6-methylation of Active Genes in Fungi.</title>
        <authorList>
            <consortium name="DOE Joint Genome Institute"/>
            <person name="Mondo S.J."/>
            <person name="Dannebaum R.O."/>
            <person name="Kuo R.C."/>
            <person name="Labutti K."/>
            <person name="Haridas S."/>
            <person name="Kuo A."/>
            <person name="Salamov A."/>
            <person name="Ahrendt S.R."/>
            <person name="Lipzen A."/>
            <person name="Sullivan W."/>
            <person name="Andreopoulos W.B."/>
            <person name="Clum A."/>
            <person name="Lindquist E."/>
            <person name="Daum C."/>
            <person name="Ramamoorthy G.K."/>
            <person name="Gryganskyi A."/>
            <person name="Culley D."/>
            <person name="Magnuson J.K."/>
            <person name="James T.Y."/>
            <person name="O'Malley M.A."/>
            <person name="Stajich J.E."/>
            <person name="Spatafora J.W."/>
            <person name="Visel A."/>
            <person name="Grigoriev I.V."/>
        </authorList>
    </citation>
    <scope>NUCLEOTIDE SEQUENCE [LARGE SCALE GENOMIC DNA]</scope>
    <source>
        <strain evidence="3 4">NRRL 1336</strain>
    </source>
</reference>
<dbReference type="PANTHER" id="PTHR47787:SF1">
    <property type="entry name" value="CENTROMERE-BINDING PROTEIN 1"/>
    <property type="match status" value="1"/>
</dbReference>